<evidence type="ECO:0000313" key="1">
    <source>
        <dbReference type="EMBL" id="MPN34339.1"/>
    </source>
</evidence>
<reference evidence="1" key="1">
    <citation type="submission" date="2019-08" db="EMBL/GenBank/DDBJ databases">
        <authorList>
            <person name="Kucharzyk K."/>
            <person name="Murdoch R.W."/>
            <person name="Higgins S."/>
            <person name="Loffler F."/>
        </authorList>
    </citation>
    <scope>NUCLEOTIDE SEQUENCE</scope>
</reference>
<dbReference type="EMBL" id="VSSQ01087322">
    <property type="protein sequence ID" value="MPN34339.1"/>
    <property type="molecule type" value="Genomic_DNA"/>
</dbReference>
<proteinExistence type="predicted"/>
<sequence length="155" mass="16831">MFPGEPQLAAIEFSVRGREPLEALNIDTLKQRGLGDLFLFKPGSFGKESAPISDRCSLDLGTGTARLLIRNTGRGSGSELRAEPGDFVITKQGDFVGIVTGIESYDLGRRQEAKCFVLPAGFSWDGAGTIRLDKADSGFFESFAEGVRNTRTPRR</sequence>
<gene>
    <name evidence="1" type="ORF">SDC9_181832</name>
</gene>
<name>A0A645H8C0_9ZZZZ</name>
<organism evidence="1">
    <name type="scientific">bioreactor metagenome</name>
    <dbReference type="NCBI Taxonomy" id="1076179"/>
    <lineage>
        <taxon>unclassified sequences</taxon>
        <taxon>metagenomes</taxon>
        <taxon>ecological metagenomes</taxon>
    </lineage>
</organism>
<accession>A0A645H8C0</accession>
<dbReference type="AlphaFoldDB" id="A0A645H8C0"/>
<protein>
    <submittedName>
        <fullName evidence="1">Uncharacterized protein</fullName>
    </submittedName>
</protein>
<comment type="caution">
    <text evidence="1">The sequence shown here is derived from an EMBL/GenBank/DDBJ whole genome shotgun (WGS) entry which is preliminary data.</text>
</comment>